<proteinExistence type="predicted"/>
<evidence type="ECO:0000313" key="1">
    <source>
        <dbReference type="EMBL" id="MBD2757117.1"/>
    </source>
</evidence>
<reference evidence="1" key="1">
    <citation type="submission" date="2020-09" db="EMBL/GenBank/DDBJ databases">
        <authorList>
            <person name="Kim M.K."/>
        </authorList>
    </citation>
    <scope>NUCLEOTIDE SEQUENCE</scope>
    <source>
        <strain evidence="1">BT704</strain>
    </source>
</reference>
<keyword evidence="2" id="KW-1185">Reference proteome</keyword>
<comment type="caution">
    <text evidence="1">The sequence shown here is derived from an EMBL/GenBank/DDBJ whole genome shotgun (WGS) entry which is preliminary data.</text>
</comment>
<name>A0A927GGL5_9BACT</name>
<sequence length="197" mass="22881">MYRLSFTAASFRLAESIRLAELYQQCADWQKVKQMAIAGDVLQLGRAATVTRESRELIHRLKKLADKEMDFLLHTDTLTQRQMILIAICRTYDFVRQFVLDVVRVNYQRFEFDISDSDYSRFFNQQAALHDELDELSDSSKAKIRQVLFQILAGAGYIMSTQQRVITQPVVLDTLADLIRQTRPADLPLLLFNDRDL</sequence>
<evidence type="ECO:0000313" key="2">
    <source>
        <dbReference type="Proteomes" id="UP000653797"/>
    </source>
</evidence>
<dbReference type="RefSeq" id="WP_191042736.1">
    <property type="nucleotide sequence ID" value="NZ_JACXAA010000017.1"/>
</dbReference>
<organism evidence="1 2">
    <name type="scientific">Spirosoma validum</name>
    <dbReference type="NCBI Taxonomy" id="2771355"/>
    <lineage>
        <taxon>Bacteria</taxon>
        <taxon>Pseudomonadati</taxon>
        <taxon>Bacteroidota</taxon>
        <taxon>Cytophagia</taxon>
        <taxon>Cytophagales</taxon>
        <taxon>Cytophagaceae</taxon>
        <taxon>Spirosoma</taxon>
    </lineage>
</organism>
<gene>
    <name evidence="1" type="ORF">IC230_29835</name>
</gene>
<dbReference type="EMBL" id="JACXAA010000017">
    <property type="protein sequence ID" value="MBD2757117.1"/>
    <property type="molecule type" value="Genomic_DNA"/>
</dbReference>
<protein>
    <submittedName>
        <fullName evidence="1">DUF1819 family protein</fullName>
    </submittedName>
</protein>
<accession>A0A927GGL5</accession>
<dbReference type="AlphaFoldDB" id="A0A927GGL5"/>
<dbReference type="Pfam" id="PF08849">
    <property type="entry name" value="BrxA"/>
    <property type="match status" value="1"/>
</dbReference>
<dbReference type="Gene3D" id="1.10.3540.10">
    <property type="entry name" value="uncharacterized protein from magnetospirillum magneticum domain"/>
    <property type="match status" value="1"/>
</dbReference>
<dbReference type="InterPro" id="IPR023137">
    <property type="entry name" value="BrxA_sf"/>
</dbReference>
<dbReference type="InterPro" id="IPR014948">
    <property type="entry name" value="BrxA"/>
</dbReference>
<dbReference type="Proteomes" id="UP000653797">
    <property type="component" value="Unassembled WGS sequence"/>
</dbReference>